<dbReference type="EMBL" id="CASHSV030000716">
    <property type="protein sequence ID" value="CAJ2674562.1"/>
    <property type="molecule type" value="Genomic_DNA"/>
</dbReference>
<evidence type="ECO:0000313" key="1">
    <source>
        <dbReference type="EMBL" id="CAJ2674562.1"/>
    </source>
</evidence>
<keyword evidence="2" id="KW-1185">Reference proteome</keyword>
<sequence length="204" mass="22901">MNFPNNIDDGSSQKRELQLQGPRPTPLRINKNSHKIKKPPLAPQAQIRQPVIIYTVSPKIIHTTPNEFMSLVQRLTGSSNSSSNMASTSNDSLNDINTSCETTKLTVASCATIEKVREPNQEIKKRHQNDENSGEENTSLCHGIFSQASPLLDQNMARFINNLSRPDLYENRNLENSFVMQNLSNFISISPQTPLTDLFNNFSN</sequence>
<gene>
    <name evidence="1" type="ORF">MILVUS5_LOCUS37775</name>
</gene>
<proteinExistence type="predicted"/>
<accession>A0ACB0M187</accession>
<protein>
    <submittedName>
        <fullName evidence="1">Uncharacterized protein</fullName>
    </submittedName>
</protein>
<name>A0ACB0M187_TRIPR</name>
<evidence type="ECO:0000313" key="2">
    <source>
        <dbReference type="Proteomes" id="UP001177021"/>
    </source>
</evidence>
<organism evidence="1 2">
    <name type="scientific">Trifolium pratense</name>
    <name type="common">Red clover</name>
    <dbReference type="NCBI Taxonomy" id="57577"/>
    <lineage>
        <taxon>Eukaryota</taxon>
        <taxon>Viridiplantae</taxon>
        <taxon>Streptophyta</taxon>
        <taxon>Embryophyta</taxon>
        <taxon>Tracheophyta</taxon>
        <taxon>Spermatophyta</taxon>
        <taxon>Magnoliopsida</taxon>
        <taxon>eudicotyledons</taxon>
        <taxon>Gunneridae</taxon>
        <taxon>Pentapetalae</taxon>
        <taxon>rosids</taxon>
        <taxon>fabids</taxon>
        <taxon>Fabales</taxon>
        <taxon>Fabaceae</taxon>
        <taxon>Papilionoideae</taxon>
        <taxon>50 kb inversion clade</taxon>
        <taxon>NPAAA clade</taxon>
        <taxon>Hologalegina</taxon>
        <taxon>IRL clade</taxon>
        <taxon>Trifolieae</taxon>
        <taxon>Trifolium</taxon>
    </lineage>
</organism>
<comment type="caution">
    <text evidence="1">The sequence shown here is derived from an EMBL/GenBank/DDBJ whole genome shotgun (WGS) entry which is preliminary data.</text>
</comment>
<reference evidence="1" key="1">
    <citation type="submission" date="2023-10" db="EMBL/GenBank/DDBJ databases">
        <authorList>
            <person name="Rodriguez Cubillos JULIANA M."/>
            <person name="De Vega J."/>
        </authorList>
    </citation>
    <scope>NUCLEOTIDE SEQUENCE</scope>
</reference>
<dbReference type="Proteomes" id="UP001177021">
    <property type="component" value="Unassembled WGS sequence"/>
</dbReference>